<accession>A0A7X0PB38</accession>
<organism evidence="3 4">
    <name type="scientific">Acidovorax soli</name>
    <dbReference type="NCBI Taxonomy" id="592050"/>
    <lineage>
        <taxon>Bacteria</taxon>
        <taxon>Pseudomonadati</taxon>
        <taxon>Pseudomonadota</taxon>
        <taxon>Betaproteobacteria</taxon>
        <taxon>Burkholderiales</taxon>
        <taxon>Comamonadaceae</taxon>
        <taxon>Acidovorax</taxon>
    </lineage>
</organism>
<dbReference type="PANTHER" id="PTHR30336">
    <property type="entry name" value="INNER MEMBRANE PROTEIN, PROBABLE PERMEASE"/>
    <property type="match status" value="1"/>
</dbReference>
<feature type="transmembrane region" description="Helical" evidence="1">
    <location>
        <begin position="19"/>
        <end position="37"/>
    </location>
</feature>
<feature type="domain" description="DUF218" evidence="2">
    <location>
        <begin position="121"/>
        <end position="265"/>
    </location>
</feature>
<evidence type="ECO:0000256" key="1">
    <source>
        <dbReference type="SAM" id="Phobius"/>
    </source>
</evidence>
<dbReference type="GO" id="GO:0000270">
    <property type="term" value="P:peptidoglycan metabolic process"/>
    <property type="evidence" value="ECO:0007669"/>
    <property type="project" value="TreeGrafter"/>
</dbReference>
<dbReference type="GO" id="GO:0043164">
    <property type="term" value="P:Gram-negative-bacterium-type cell wall biogenesis"/>
    <property type="evidence" value="ECO:0007669"/>
    <property type="project" value="TreeGrafter"/>
</dbReference>
<dbReference type="CDD" id="cd06259">
    <property type="entry name" value="YdcF-like"/>
    <property type="match status" value="1"/>
</dbReference>
<dbReference type="InterPro" id="IPR014729">
    <property type="entry name" value="Rossmann-like_a/b/a_fold"/>
</dbReference>
<proteinExistence type="predicted"/>
<dbReference type="Gene3D" id="3.40.50.620">
    <property type="entry name" value="HUPs"/>
    <property type="match status" value="1"/>
</dbReference>
<evidence type="ECO:0000259" key="2">
    <source>
        <dbReference type="Pfam" id="PF02698"/>
    </source>
</evidence>
<sequence>MFVTVDEWPSAAPRRRWPLARLACLLVGAVLLADGLVLMSMGLFSMGVTVPGALGLALCLLAWRWHPLQSWRNRSRTGRHLWRAGWLLLLAWVASVGLFWNALAGQVRQFNAAVVDLPLKAIIVLGSGTPNGQPSPALRARLDKARELAATHPAAWVVVSGGVDFGETASEGRIMGDYLRAQGMAAERILQEERSTSTELNLRYSLPLLQAKGLGLASPVAVVTSDYHTVRAQRIARKIGYTQSVVAAAPTPLYLRYNAWLREYFATASSWVLGEV</sequence>
<gene>
    <name evidence="3" type="ORF">HNP48_001297</name>
</gene>
<evidence type="ECO:0000313" key="3">
    <source>
        <dbReference type="EMBL" id="MBB6558633.1"/>
    </source>
</evidence>
<feature type="transmembrane region" description="Helical" evidence="1">
    <location>
        <begin position="43"/>
        <end position="63"/>
    </location>
</feature>
<keyword evidence="1" id="KW-1133">Transmembrane helix</keyword>
<dbReference type="AlphaFoldDB" id="A0A7X0PB38"/>
<dbReference type="PANTHER" id="PTHR30336:SF4">
    <property type="entry name" value="ENVELOPE BIOGENESIS FACTOR ELYC"/>
    <property type="match status" value="1"/>
</dbReference>
<evidence type="ECO:0000313" key="4">
    <source>
        <dbReference type="Proteomes" id="UP000575083"/>
    </source>
</evidence>
<reference evidence="3 4" key="1">
    <citation type="submission" date="2020-08" db="EMBL/GenBank/DDBJ databases">
        <title>Functional genomics of gut bacteria from endangered species of beetles.</title>
        <authorList>
            <person name="Carlos-Shanley C."/>
        </authorList>
    </citation>
    <scope>NUCLEOTIDE SEQUENCE [LARGE SCALE GENOMIC DNA]</scope>
    <source>
        <strain evidence="3 4">S00198</strain>
    </source>
</reference>
<dbReference type="Pfam" id="PF02698">
    <property type="entry name" value="DUF218"/>
    <property type="match status" value="1"/>
</dbReference>
<keyword evidence="1" id="KW-0472">Membrane</keyword>
<feature type="transmembrane region" description="Helical" evidence="1">
    <location>
        <begin position="84"/>
        <end position="103"/>
    </location>
</feature>
<name>A0A7X0PB38_9BURK</name>
<dbReference type="GO" id="GO:0005886">
    <property type="term" value="C:plasma membrane"/>
    <property type="evidence" value="ECO:0007669"/>
    <property type="project" value="TreeGrafter"/>
</dbReference>
<dbReference type="RefSeq" id="WP_184856054.1">
    <property type="nucleotide sequence ID" value="NZ_JACHLK010000002.1"/>
</dbReference>
<dbReference type="Proteomes" id="UP000575083">
    <property type="component" value="Unassembled WGS sequence"/>
</dbReference>
<dbReference type="EMBL" id="JACHLK010000002">
    <property type="protein sequence ID" value="MBB6558633.1"/>
    <property type="molecule type" value="Genomic_DNA"/>
</dbReference>
<keyword evidence="4" id="KW-1185">Reference proteome</keyword>
<dbReference type="InterPro" id="IPR003848">
    <property type="entry name" value="DUF218"/>
</dbReference>
<dbReference type="InterPro" id="IPR051599">
    <property type="entry name" value="Cell_Envelope_Assoc"/>
</dbReference>
<keyword evidence="1" id="KW-0812">Transmembrane</keyword>
<comment type="caution">
    <text evidence="3">The sequence shown here is derived from an EMBL/GenBank/DDBJ whole genome shotgun (WGS) entry which is preliminary data.</text>
</comment>
<protein>
    <submittedName>
        <fullName evidence="3">Uncharacterized SAM-binding protein YcdF (DUF218 family)</fullName>
    </submittedName>
</protein>